<reference evidence="6 7" key="1">
    <citation type="journal article" date="2016" name="PLoS ONE">
        <title>Complete Genome Sequence and Comparative Genomics of a Novel Myxobacterium Myxococcus hansupus.</title>
        <authorList>
            <person name="Sharma G."/>
            <person name="Narwani T."/>
            <person name="Subramanian S."/>
        </authorList>
    </citation>
    <scope>NUCLEOTIDE SEQUENCE [LARGE SCALE GENOMIC DNA]</scope>
    <source>
        <strain evidence="7">mixupus</strain>
    </source>
</reference>
<proteinExistence type="predicted"/>
<keyword evidence="4" id="KW-0961">Cell wall biogenesis/degradation</keyword>
<evidence type="ECO:0000313" key="7">
    <source>
        <dbReference type="Proteomes" id="UP000009026"/>
    </source>
</evidence>
<name>A0A0H4X3I2_9BACT</name>
<gene>
    <name evidence="6" type="ORF">A176_006656</name>
</gene>
<evidence type="ECO:0000256" key="2">
    <source>
        <dbReference type="ARBA" id="ARBA00011901"/>
    </source>
</evidence>
<dbReference type="EMBL" id="CP012109">
    <property type="protein sequence ID" value="AKQ69744.1"/>
    <property type="molecule type" value="Genomic_DNA"/>
</dbReference>
<evidence type="ECO:0000256" key="1">
    <source>
        <dbReference type="ARBA" id="ARBA00001561"/>
    </source>
</evidence>
<feature type="domain" description="N-acetylmuramoyl-L-alanine amidase" evidence="5">
    <location>
        <begin position="235"/>
        <end position="380"/>
    </location>
</feature>
<dbReference type="CDD" id="cd14488">
    <property type="entry name" value="CBM6-CBM35-CBM36_like_2"/>
    <property type="match status" value="1"/>
</dbReference>
<dbReference type="PANTHER" id="PTHR30417">
    <property type="entry name" value="N-ACETYLMURAMOYL-L-ALANINE AMIDASE AMID"/>
    <property type="match status" value="1"/>
</dbReference>
<keyword evidence="3" id="KW-0378">Hydrolase</keyword>
<dbReference type="InterPro" id="IPR023346">
    <property type="entry name" value="Lysozyme-like_dom_sf"/>
</dbReference>
<dbReference type="PANTHER" id="PTHR30417:SF1">
    <property type="entry name" value="N-ACETYLMURAMOYL-L-ALANINE AMIDASE AMID"/>
    <property type="match status" value="1"/>
</dbReference>
<evidence type="ECO:0000256" key="3">
    <source>
        <dbReference type="ARBA" id="ARBA00022801"/>
    </source>
</evidence>
<dbReference type="AlphaFoldDB" id="A0A0H4X3I2"/>
<dbReference type="GO" id="GO:0008745">
    <property type="term" value="F:N-acetylmuramoyl-L-alanine amidase activity"/>
    <property type="evidence" value="ECO:0007669"/>
    <property type="project" value="UniProtKB-EC"/>
</dbReference>
<dbReference type="SUPFAM" id="SSF53955">
    <property type="entry name" value="Lysozyme-like"/>
    <property type="match status" value="1"/>
</dbReference>
<dbReference type="InterPro" id="IPR051206">
    <property type="entry name" value="NAMLAA_amidase_2"/>
</dbReference>
<evidence type="ECO:0000313" key="6">
    <source>
        <dbReference type="EMBL" id="AKQ69744.1"/>
    </source>
</evidence>
<dbReference type="Pfam" id="PF25275">
    <property type="entry name" value="Golvesin_C"/>
    <property type="match status" value="1"/>
</dbReference>
<dbReference type="Gene3D" id="1.10.530.10">
    <property type="match status" value="1"/>
</dbReference>
<comment type="catalytic activity">
    <reaction evidence="1">
        <text>Hydrolyzes the link between N-acetylmuramoyl residues and L-amino acid residues in certain cell-wall glycopeptides.</text>
        <dbReference type="EC" id="3.5.1.28"/>
    </reaction>
</comment>
<accession>A0A0H4X3I2</accession>
<dbReference type="GO" id="GO:0071555">
    <property type="term" value="P:cell wall organization"/>
    <property type="evidence" value="ECO:0007669"/>
    <property type="project" value="UniProtKB-KW"/>
</dbReference>
<dbReference type="eggNOG" id="COG3023">
    <property type="taxonomic scope" value="Bacteria"/>
</dbReference>
<dbReference type="GO" id="GO:0009254">
    <property type="term" value="P:peptidoglycan turnover"/>
    <property type="evidence" value="ECO:0007669"/>
    <property type="project" value="TreeGrafter"/>
</dbReference>
<dbReference type="Gene3D" id="3.40.80.10">
    <property type="entry name" value="Peptidoglycan recognition protein-like"/>
    <property type="match status" value="1"/>
</dbReference>
<sequence>MHVLRKTFAATAAAMALSACGPQPEVSPEEASPEAQVPAGVADDAVRAVADAARRTPNELDAVFAKAAAEFNVPVSLLKAISLAETRWEHVRGEEEFEGRPAAFGLMALRGQDIIDGAALAGVSADAVRDEPLANVRAAAALLSKHADAAGIDRGDLGAWAPVVVRLTDISDPDIQAQYIHNEVYAALREGAGAFTPTGKVAVSLEASDVEAKFALPTAQALNVVDYPGAVWRTSPNFNARPSGMLPQMIIIHTCEGGYSGCVSWLSNSASGVSAHYVVNETGSAVTQLVRESSRAWHIAAAYQPSLNNNTKPGLGGRSTNDFSVGIEHGGYASTTNFDTRMITSSAKLSCDITRGHNIPRDRYHIVAHGQLQANRSDPGAHWPWTSYINQIRSECGDGGGGGTSAIIVDSNNANNNASLATFSAPATSWTRGTFAGNYGGDYYFANVAPVSEPAVFRFNLAAAGSRTIQAWWPAGTNRSTSAPFIINHTGGATTVSRNQQIDGGKWVTLGTYNFARGWNTVQLSRWTSSGEVVIADAIRVQ</sequence>
<dbReference type="PROSITE" id="PS51257">
    <property type="entry name" value="PROKAR_LIPOPROTEIN"/>
    <property type="match status" value="1"/>
</dbReference>
<dbReference type="Pfam" id="PF01510">
    <property type="entry name" value="Amidase_2"/>
    <property type="match status" value="1"/>
</dbReference>
<dbReference type="InterPro" id="IPR002502">
    <property type="entry name" value="Amidase_domain"/>
</dbReference>
<evidence type="ECO:0000256" key="4">
    <source>
        <dbReference type="ARBA" id="ARBA00023316"/>
    </source>
</evidence>
<keyword evidence="7" id="KW-1185">Reference proteome</keyword>
<dbReference type="STRING" id="1297742.A176_006656"/>
<dbReference type="Proteomes" id="UP000009026">
    <property type="component" value="Chromosome"/>
</dbReference>
<dbReference type="CDD" id="cd06583">
    <property type="entry name" value="PGRP"/>
    <property type="match status" value="1"/>
</dbReference>
<evidence type="ECO:0000259" key="5">
    <source>
        <dbReference type="SMART" id="SM00644"/>
    </source>
</evidence>
<dbReference type="SUPFAM" id="SSF55846">
    <property type="entry name" value="N-acetylmuramoyl-L-alanine amidase-like"/>
    <property type="match status" value="1"/>
</dbReference>
<dbReference type="KEGG" id="mym:A176_006656"/>
<dbReference type="SMART" id="SM00644">
    <property type="entry name" value="Ami_2"/>
    <property type="match status" value="1"/>
</dbReference>
<protein>
    <recommendedName>
        <fullName evidence="2">N-acetylmuramoyl-L-alanine amidase</fullName>
        <ecNumber evidence="2">3.5.1.28</ecNumber>
    </recommendedName>
</protein>
<dbReference type="InterPro" id="IPR036505">
    <property type="entry name" value="Amidase/PGRP_sf"/>
</dbReference>
<organism evidence="6 7">
    <name type="scientific">Pseudomyxococcus hansupus</name>
    <dbReference type="NCBI Taxonomy" id="1297742"/>
    <lineage>
        <taxon>Bacteria</taxon>
        <taxon>Pseudomonadati</taxon>
        <taxon>Myxococcota</taxon>
        <taxon>Myxococcia</taxon>
        <taxon>Myxococcales</taxon>
        <taxon>Cystobacterineae</taxon>
        <taxon>Myxococcaceae</taxon>
        <taxon>Pseudomyxococcus</taxon>
    </lineage>
</organism>
<dbReference type="PATRIC" id="fig|1297742.4.peg.6753"/>
<dbReference type="GO" id="GO:0009253">
    <property type="term" value="P:peptidoglycan catabolic process"/>
    <property type="evidence" value="ECO:0007669"/>
    <property type="project" value="InterPro"/>
</dbReference>
<dbReference type="RefSeq" id="WP_002638097.1">
    <property type="nucleotide sequence ID" value="NZ_CP012109.1"/>
</dbReference>
<dbReference type="eggNOG" id="COG0741">
    <property type="taxonomic scope" value="Bacteria"/>
</dbReference>
<dbReference type="EC" id="3.5.1.28" evidence="2"/>
<dbReference type="InterPro" id="IPR033803">
    <property type="entry name" value="CBD-like_Golvesin-Xly"/>
</dbReference>